<evidence type="ECO:0000256" key="1">
    <source>
        <dbReference type="SAM" id="MobiDB-lite"/>
    </source>
</evidence>
<dbReference type="EnsemblProtists" id="Phyra84589">
    <property type="protein sequence ID" value="Phyra84589"/>
    <property type="gene ID" value="Phyra84589"/>
</dbReference>
<feature type="compositionally biased region" description="Acidic residues" evidence="1">
    <location>
        <begin position="31"/>
        <end position="41"/>
    </location>
</feature>
<dbReference type="PANTHER" id="PTHR24030">
    <property type="entry name" value="PROTEIN CMSS1"/>
    <property type="match status" value="1"/>
</dbReference>
<dbReference type="PANTHER" id="PTHR24030:SF0">
    <property type="entry name" value="PROTEIN CMSS1"/>
    <property type="match status" value="1"/>
</dbReference>
<dbReference type="EMBL" id="DS566114">
    <property type="status" value="NOT_ANNOTATED_CDS"/>
    <property type="molecule type" value="Genomic_DNA"/>
</dbReference>
<sequence length="281" mass="31836">MAMINDDELEQNWSAQAVDASDTESVISAGSEDEFEEEAELELATGVKRDREDDAEDMDEDDTEDMDKKNAVKKQKSEAKRPVQNGKGLHKMTPADHFKIVNEAYTKHRGGQMTSLELADGLNGLGKHKLELLPAYIHHLLPTFKRDFAGKGKRRDKSPYFLILCSSALRCVEVIKHLTPFKCRVGKLFAKHMKVAEQATQLAKTYLPMAVGTPARVKKLLEMDALSLQHTTHVIFDMEKDKKQLTVLELKDTVTEMVDLLQFYFIPQLNKEDSNTKIVLF</sequence>
<dbReference type="eggNOG" id="KOG3089">
    <property type="taxonomic scope" value="Eukaryota"/>
</dbReference>
<feature type="compositionally biased region" description="Basic and acidic residues" evidence="1">
    <location>
        <begin position="66"/>
        <end position="81"/>
    </location>
</feature>
<dbReference type="Pfam" id="PF14617">
    <property type="entry name" value="CMS1"/>
    <property type="match status" value="1"/>
</dbReference>
<dbReference type="VEuPathDB" id="FungiDB:KRP23_10734"/>
<evidence type="ECO:0000313" key="3">
    <source>
        <dbReference type="Proteomes" id="UP000005238"/>
    </source>
</evidence>
<reference evidence="3" key="1">
    <citation type="journal article" date="2006" name="Science">
        <title>Phytophthora genome sequences uncover evolutionary origins and mechanisms of pathogenesis.</title>
        <authorList>
            <person name="Tyler B.M."/>
            <person name="Tripathy S."/>
            <person name="Zhang X."/>
            <person name="Dehal P."/>
            <person name="Jiang R.H."/>
            <person name="Aerts A."/>
            <person name="Arredondo F.D."/>
            <person name="Baxter L."/>
            <person name="Bensasson D."/>
            <person name="Beynon J.L."/>
            <person name="Chapman J."/>
            <person name="Damasceno C.M."/>
            <person name="Dorrance A.E."/>
            <person name="Dou D."/>
            <person name="Dickerman A.W."/>
            <person name="Dubchak I.L."/>
            <person name="Garbelotto M."/>
            <person name="Gijzen M."/>
            <person name="Gordon S.G."/>
            <person name="Govers F."/>
            <person name="Grunwald N.J."/>
            <person name="Huang W."/>
            <person name="Ivors K.L."/>
            <person name="Jones R.W."/>
            <person name="Kamoun S."/>
            <person name="Krampis K."/>
            <person name="Lamour K.H."/>
            <person name="Lee M.K."/>
            <person name="McDonald W.H."/>
            <person name="Medina M."/>
            <person name="Meijer H.J."/>
            <person name="Nordberg E.K."/>
            <person name="Maclean D.J."/>
            <person name="Ospina-Giraldo M.D."/>
            <person name="Morris P.F."/>
            <person name="Phuntumart V."/>
            <person name="Putnam N.H."/>
            <person name="Rash S."/>
            <person name="Rose J.K."/>
            <person name="Sakihama Y."/>
            <person name="Salamov A.A."/>
            <person name="Savidor A."/>
            <person name="Scheuring C.F."/>
            <person name="Smith B.M."/>
            <person name="Sobral B.W."/>
            <person name="Terry A."/>
            <person name="Torto-Alalibo T.A."/>
            <person name="Win J."/>
            <person name="Xu Z."/>
            <person name="Zhang H."/>
            <person name="Grigoriev I.V."/>
            <person name="Rokhsar D.S."/>
            <person name="Boore J.L."/>
        </authorList>
    </citation>
    <scope>NUCLEOTIDE SEQUENCE [LARGE SCALE GENOMIC DNA]</scope>
    <source>
        <strain evidence="3">Pr102</strain>
    </source>
</reference>
<dbReference type="AlphaFoldDB" id="H3H2I1"/>
<keyword evidence="3" id="KW-1185">Reference proteome</keyword>
<dbReference type="HOGENOM" id="CLU_992001_0_0_1"/>
<dbReference type="InParanoid" id="H3H2I1"/>
<organism evidence="2 3">
    <name type="scientific">Phytophthora ramorum</name>
    <name type="common">Sudden oak death agent</name>
    <dbReference type="NCBI Taxonomy" id="164328"/>
    <lineage>
        <taxon>Eukaryota</taxon>
        <taxon>Sar</taxon>
        <taxon>Stramenopiles</taxon>
        <taxon>Oomycota</taxon>
        <taxon>Peronosporomycetes</taxon>
        <taxon>Peronosporales</taxon>
        <taxon>Peronosporaceae</taxon>
        <taxon>Phytophthora</taxon>
    </lineage>
</organism>
<feature type="compositionally biased region" description="Acidic residues" evidence="1">
    <location>
        <begin position="53"/>
        <end position="65"/>
    </location>
</feature>
<name>H3H2I1_PHYRM</name>
<feature type="region of interest" description="Disordered" evidence="1">
    <location>
        <begin position="1"/>
        <end position="91"/>
    </location>
</feature>
<accession>H3H2I1</accession>
<dbReference type="STRING" id="164328.H3H2I1"/>
<reference evidence="2" key="2">
    <citation type="submission" date="2015-06" db="UniProtKB">
        <authorList>
            <consortium name="EnsemblProtists"/>
        </authorList>
    </citation>
    <scope>IDENTIFICATION</scope>
    <source>
        <strain evidence="2">Pr102</strain>
    </source>
</reference>
<evidence type="ECO:0000313" key="2">
    <source>
        <dbReference type="EnsemblProtists" id="Phyra84589"/>
    </source>
</evidence>
<dbReference type="InterPro" id="IPR027417">
    <property type="entry name" value="P-loop_NTPase"/>
</dbReference>
<dbReference type="VEuPathDB" id="FungiDB:KRP22_13542"/>
<dbReference type="InterPro" id="IPR032704">
    <property type="entry name" value="Cms1"/>
</dbReference>
<dbReference type="Gene3D" id="3.40.50.300">
    <property type="entry name" value="P-loop containing nucleotide triphosphate hydrolases"/>
    <property type="match status" value="1"/>
</dbReference>
<dbReference type="Proteomes" id="UP000005238">
    <property type="component" value="Unassembled WGS sequence"/>
</dbReference>
<proteinExistence type="predicted"/>
<feature type="compositionally biased region" description="Acidic residues" evidence="1">
    <location>
        <begin position="1"/>
        <end position="10"/>
    </location>
</feature>
<protein>
    <submittedName>
        <fullName evidence="2">Uncharacterized protein</fullName>
    </submittedName>
</protein>
<dbReference type="OMA" id="MVDLLQF"/>